<organism evidence="1 2">
    <name type="scientific">Burkholderia latens</name>
    <dbReference type="NCBI Taxonomy" id="488446"/>
    <lineage>
        <taxon>Bacteria</taxon>
        <taxon>Pseudomonadati</taxon>
        <taxon>Pseudomonadota</taxon>
        <taxon>Betaproteobacteria</taxon>
        <taxon>Burkholderiales</taxon>
        <taxon>Burkholderiaceae</taxon>
        <taxon>Burkholderia</taxon>
        <taxon>Burkholderia cepacia complex</taxon>
    </lineage>
</organism>
<evidence type="ECO:0008006" key="3">
    <source>
        <dbReference type="Google" id="ProtNLM"/>
    </source>
</evidence>
<proteinExistence type="predicted"/>
<dbReference type="AlphaFoldDB" id="A0A6P2LE37"/>
<dbReference type="InterPro" id="IPR009061">
    <property type="entry name" value="DNA-bd_dom_put_sf"/>
</dbReference>
<reference evidence="1 2" key="1">
    <citation type="submission" date="2019-09" db="EMBL/GenBank/DDBJ databases">
        <authorList>
            <person name="Depoorter E."/>
        </authorList>
    </citation>
    <scope>NUCLEOTIDE SEQUENCE [LARGE SCALE GENOMIC DNA]</scope>
    <source>
        <strain evidence="1">LMG 24064</strain>
    </source>
</reference>
<protein>
    <recommendedName>
        <fullName evidence="3">Helix-turn-helix domain-containing protein</fullName>
    </recommendedName>
</protein>
<dbReference type="RefSeq" id="WP_244130425.1">
    <property type="nucleotide sequence ID" value="NZ_CABVPL010000019.1"/>
</dbReference>
<sequence length="109" mass="12427">MQRNLREDLSINFDEWLRSRISTIVSRGGDKSAAHDIDEDRELRVALRAVELYANRHPRPPQVNQKQAAEMLGVSARTVHNMISFGTLRLNRCGLVSTEEVDRLLATRS</sequence>
<dbReference type="GeneID" id="99790306"/>
<evidence type="ECO:0000313" key="2">
    <source>
        <dbReference type="Proteomes" id="UP000494222"/>
    </source>
</evidence>
<gene>
    <name evidence="1" type="ORF">BLA24064_03029</name>
</gene>
<evidence type="ECO:0000313" key="1">
    <source>
        <dbReference type="EMBL" id="VWB65201.1"/>
    </source>
</evidence>
<dbReference type="EMBL" id="CABVPL010000019">
    <property type="protein sequence ID" value="VWB65201.1"/>
    <property type="molecule type" value="Genomic_DNA"/>
</dbReference>
<dbReference type="SUPFAM" id="SSF46955">
    <property type="entry name" value="Putative DNA-binding domain"/>
    <property type="match status" value="1"/>
</dbReference>
<accession>A0A6P2LE37</accession>
<name>A0A6P2LE37_9BURK</name>
<dbReference type="Proteomes" id="UP000494222">
    <property type="component" value="Unassembled WGS sequence"/>
</dbReference>